<dbReference type="PANTHER" id="PTHR11538">
    <property type="entry name" value="PHENYLALANYL-TRNA SYNTHETASE"/>
    <property type="match status" value="1"/>
</dbReference>
<name>A0ABR9EJ47_9GAMM</name>
<dbReference type="PANTHER" id="PTHR11538:SF26">
    <property type="entry name" value="FERREDOXIN-FOLD ANTICODON-BINDING DOMAIN-CONTAINING PROTEIN 1"/>
    <property type="match status" value="1"/>
</dbReference>
<accession>A0ABR9EJ47</accession>
<organism evidence="2 3">
    <name type="scientific">Pseudoalteromonas aurantia 208</name>
    <dbReference type="NCBI Taxonomy" id="1314867"/>
    <lineage>
        <taxon>Bacteria</taxon>
        <taxon>Pseudomonadati</taxon>
        <taxon>Pseudomonadota</taxon>
        <taxon>Gammaproteobacteria</taxon>
        <taxon>Alteromonadales</taxon>
        <taxon>Pseudoalteromonadaceae</taxon>
        <taxon>Pseudoalteromonas</taxon>
    </lineage>
</organism>
<evidence type="ECO:0000313" key="3">
    <source>
        <dbReference type="Proteomes" id="UP000615755"/>
    </source>
</evidence>
<dbReference type="EMBL" id="AQGV01000015">
    <property type="protein sequence ID" value="MBE0370929.1"/>
    <property type="molecule type" value="Genomic_DNA"/>
</dbReference>
<evidence type="ECO:0000313" key="2">
    <source>
        <dbReference type="EMBL" id="MBE0370929.1"/>
    </source>
</evidence>
<dbReference type="RefSeq" id="WP_192509952.1">
    <property type="nucleotide sequence ID" value="NZ_AQGV01000015.1"/>
</dbReference>
<protein>
    <recommendedName>
        <fullName evidence="1">25S rRNA (uridine-N(3))-methyltransferase BMT5-like domain-containing protein</fullName>
    </recommendedName>
</protein>
<sequence length="269" mass="31636">MILNKQWRILTVGDGDLSFSLALLNNLHPQHLTASIYDSELQLREKYQSHSLDVLQENHIEVYTEFDVTQPESWQRIKQQSFDVVIFQFPLIPGFTSKGEFDTQALSVNTLNRRLLRYFLLFADRYALDPHGEMLCYITSKDVKPYCEWDLESSLNIGLDIKYLGQSPFDITLFDGYRIRNVDRDKHVKDTSGTTYVWSRKCNPYLKNKLTKPYYLADNHCALCRAGPFMTTKDQLAHLNSKKHRTMLRHQNDWYKHLGLSEIYENRTL</sequence>
<feature type="domain" description="25S rRNA (uridine-N(3))-methyltransferase BMT5-like" evidence="1">
    <location>
        <begin position="10"/>
        <end position="180"/>
    </location>
</feature>
<dbReference type="Proteomes" id="UP000615755">
    <property type="component" value="Unassembled WGS sequence"/>
</dbReference>
<dbReference type="InterPro" id="IPR019446">
    <property type="entry name" value="BMT5-like"/>
</dbReference>
<comment type="caution">
    <text evidence="2">The sequence shown here is derived from an EMBL/GenBank/DDBJ whole genome shotgun (WGS) entry which is preliminary data.</text>
</comment>
<proteinExistence type="predicted"/>
<reference evidence="2 3" key="1">
    <citation type="submission" date="2015-03" db="EMBL/GenBank/DDBJ databases">
        <title>Genome sequence of Pseudoalteromonas aurantia.</title>
        <authorList>
            <person name="Xie B.-B."/>
            <person name="Rong J.-C."/>
            <person name="Qin Q.-L."/>
            <person name="Zhang Y.-Z."/>
        </authorList>
    </citation>
    <scope>NUCLEOTIDE SEQUENCE [LARGE SCALE GENOMIC DNA]</scope>
    <source>
        <strain evidence="2 3">208</strain>
    </source>
</reference>
<keyword evidence="3" id="KW-1185">Reference proteome</keyword>
<dbReference type="Pfam" id="PF10354">
    <property type="entry name" value="BMT5-like"/>
    <property type="match status" value="1"/>
</dbReference>
<evidence type="ECO:0000259" key="1">
    <source>
        <dbReference type="Pfam" id="PF10354"/>
    </source>
</evidence>
<gene>
    <name evidence="2" type="ORF">PAUR_b1062</name>
</gene>